<evidence type="ECO:0000313" key="3">
    <source>
        <dbReference type="EMBL" id="ROR91633.1"/>
    </source>
</evidence>
<dbReference type="InterPro" id="IPR001345">
    <property type="entry name" value="PG/BPGM_mutase_AS"/>
</dbReference>
<dbReference type="InterPro" id="IPR013078">
    <property type="entry name" value="His_Pase_superF_clade-1"/>
</dbReference>
<feature type="active site" description="Proton donor/acceptor" evidence="1">
    <location>
        <position position="96"/>
    </location>
</feature>
<dbReference type="Pfam" id="PF00300">
    <property type="entry name" value="His_Phos_1"/>
    <property type="match status" value="1"/>
</dbReference>
<evidence type="ECO:0000313" key="4">
    <source>
        <dbReference type="Proteomes" id="UP000281738"/>
    </source>
</evidence>
<proteinExistence type="predicted"/>
<dbReference type="CDD" id="cd07067">
    <property type="entry name" value="HP_PGM_like"/>
    <property type="match status" value="1"/>
</dbReference>
<dbReference type="AlphaFoldDB" id="A0A3N2CVY3"/>
<accession>A0A3N2CVY3</accession>
<dbReference type="InterPro" id="IPR050275">
    <property type="entry name" value="PGM_Phosphatase"/>
</dbReference>
<dbReference type="SMART" id="SM00855">
    <property type="entry name" value="PGAM"/>
    <property type="match status" value="1"/>
</dbReference>
<dbReference type="GO" id="GO:0016791">
    <property type="term" value="F:phosphatase activity"/>
    <property type="evidence" value="ECO:0007669"/>
    <property type="project" value="TreeGrafter"/>
</dbReference>
<dbReference type="PANTHER" id="PTHR48100">
    <property type="entry name" value="BROAD-SPECIFICITY PHOSPHATASE YOR283W-RELATED"/>
    <property type="match status" value="1"/>
</dbReference>
<protein>
    <submittedName>
        <fullName evidence="3">Putative phosphoglycerate mutase</fullName>
    </submittedName>
</protein>
<organism evidence="3 4">
    <name type="scientific">Nocardioides aurantiacus</name>
    <dbReference type="NCBI Taxonomy" id="86796"/>
    <lineage>
        <taxon>Bacteria</taxon>
        <taxon>Bacillati</taxon>
        <taxon>Actinomycetota</taxon>
        <taxon>Actinomycetes</taxon>
        <taxon>Propionibacteriales</taxon>
        <taxon>Nocardioidaceae</taxon>
        <taxon>Nocardioides</taxon>
    </lineage>
</organism>
<evidence type="ECO:0000256" key="1">
    <source>
        <dbReference type="PIRSR" id="PIRSR613078-1"/>
    </source>
</evidence>
<dbReference type="EMBL" id="RKHO01000001">
    <property type="protein sequence ID" value="ROR91633.1"/>
    <property type="molecule type" value="Genomic_DNA"/>
</dbReference>
<name>A0A3N2CVY3_9ACTN</name>
<dbReference type="PROSITE" id="PS00175">
    <property type="entry name" value="PG_MUTASE"/>
    <property type="match status" value="1"/>
</dbReference>
<feature type="binding site" evidence="2">
    <location>
        <position position="72"/>
    </location>
    <ligand>
        <name>substrate</name>
    </ligand>
</feature>
<comment type="caution">
    <text evidence="3">The sequence shown here is derived from an EMBL/GenBank/DDBJ whole genome shotgun (WGS) entry which is preliminary data.</text>
</comment>
<dbReference type="RefSeq" id="WP_170169803.1">
    <property type="nucleotide sequence ID" value="NZ_RKHO01000001.1"/>
</dbReference>
<dbReference type="Gene3D" id="3.40.50.1240">
    <property type="entry name" value="Phosphoglycerate mutase-like"/>
    <property type="match status" value="1"/>
</dbReference>
<dbReference type="PANTHER" id="PTHR48100:SF62">
    <property type="entry name" value="GLUCOSYL-3-PHOSPHOGLYCERATE PHOSPHATASE"/>
    <property type="match status" value="1"/>
</dbReference>
<feature type="active site" description="Tele-phosphohistidine intermediate" evidence="1">
    <location>
        <position position="23"/>
    </location>
</feature>
<dbReference type="Proteomes" id="UP000281738">
    <property type="component" value="Unassembled WGS sequence"/>
</dbReference>
<keyword evidence="4" id="KW-1185">Reference proteome</keyword>
<dbReference type="GO" id="GO:0005737">
    <property type="term" value="C:cytoplasm"/>
    <property type="evidence" value="ECO:0007669"/>
    <property type="project" value="TreeGrafter"/>
</dbReference>
<feature type="binding site" evidence="2">
    <location>
        <begin position="22"/>
        <end position="29"/>
    </location>
    <ligand>
        <name>substrate</name>
    </ligand>
</feature>
<dbReference type="SUPFAM" id="SSF53254">
    <property type="entry name" value="Phosphoglycerate mutase-like"/>
    <property type="match status" value="1"/>
</dbReference>
<gene>
    <name evidence="3" type="ORF">EDD33_2504</name>
</gene>
<dbReference type="InterPro" id="IPR029033">
    <property type="entry name" value="His_PPase_superfam"/>
</dbReference>
<evidence type="ECO:0000256" key="2">
    <source>
        <dbReference type="PIRSR" id="PIRSR613078-2"/>
    </source>
</evidence>
<reference evidence="3 4" key="1">
    <citation type="submission" date="2018-11" db="EMBL/GenBank/DDBJ databases">
        <title>Sequencing the genomes of 1000 actinobacteria strains.</title>
        <authorList>
            <person name="Klenk H.-P."/>
        </authorList>
    </citation>
    <scope>NUCLEOTIDE SEQUENCE [LARGE SCALE GENOMIC DNA]</scope>
    <source>
        <strain evidence="3 4">DSM 12652</strain>
    </source>
</reference>
<sequence>MAADRQPEDGPAGRGRRLVLVRHGQTAWNAEGRAQGHADVGLDETGRDQAEAMAPVVAEVRPDLLVTSDLARARETAAFLEKAIGMVAEEDPRLREYDTGARTGLTRQEFADRLGPGAAQSFDVHAHVDAEGAETVAQVGERLVPALREVLDRLPEDGTAVVVLHGAAMRVGVAGMLGWPLAAADGLEAMRNCAWAVLRERGASRLRLAGWNLGATDVEIS</sequence>